<evidence type="ECO:0000313" key="2">
    <source>
        <dbReference type="Proteomes" id="UP000789570"/>
    </source>
</evidence>
<comment type="caution">
    <text evidence="1">The sequence shown here is derived from an EMBL/GenBank/DDBJ whole genome shotgun (WGS) entry which is preliminary data.</text>
</comment>
<sequence length="461" mass="53151">LERVGDEQPQESLRNQFRSYLHRMAMLWIHVENEPKPDKFYVMRQQSELDKIDLIDISPELCKRETLKDVKPHSLEFFRYGDRINSLPPGTLISTLATTDTDPLVVRYPVSDSQVVVRCNLSTSWYKERFPHSSGLWYLIRHKAEKKWETLSSDNSQYFFVYSQDRKKSEEEEIENEFALNKIVKKIQPPENSDERAINLTIRVEGKKAYGDWEIGEVLKKLLHQDGSSIGDVLTFKIDELKKPNPKIADEELKLIIDELKKKKCAFQYVVRNESTCREFISAFMTTAVKCVQLIEGNLQLKAEEWLDGSHGYGPTDYAVYVESIIALVAEAKKEDFEKGAAQNIVQMHSAVETLTRKRKIDKIDDGNVPVLMYGIVTNALQWYFIRWAGSSEDPTVEVSGPHECEFDSEDMEQAKKIAGYIVSILQHQVRGLNDENDRLKIKETSCIIICLPLIGDMKIF</sequence>
<proteinExistence type="predicted"/>
<accession>A0A9N8Z5H2</accession>
<dbReference type="AlphaFoldDB" id="A0A9N8Z5H2"/>
<protein>
    <submittedName>
        <fullName evidence="1">5052_t:CDS:1</fullName>
    </submittedName>
</protein>
<feature type="non-terminal residue" evidence="1">
    <location>
        <position position="461"/>
    </location>
</feature>
<dbReference type="OrthoDB" id="2410986at2759"/>
<name>A0A9N8Z5H2_9GLOM</name>
<evidence type="ECO:0000313" key="1">
    <source>
        <dbReference type="EMBL" id="CAG8467125.1"/>
    </source>
</evidence>
<dbReference type="Proteomes" id="UP000789570">
    <property type="component" value="Unassembled WGS sequence"/>
</dbReference>
<reference evidence="1" key="1">
    <citation type="submission" date="2021-06" db="EMBL/GenBank/DDBJ databases">
        <authorList>
            <person name="Kallberg Y."/>
            <person name="Tangrot J."/>
            <person name="Rosling A."/>
        </authorList>
    </citation>
    <scope>NUCLEOTIDE SEQUENCE</scope>
    <source>
        <strain evidence="1">UK204</strain>
    </source>
</reference>
<dbReference type="EMBL" id="CAJVPQ010000289">
    <property type="protein sequence ID" value="CAG8467125.1"/>
    <property type="molecule type" value="Genomic_DNA"/>
</dbReference>
<keyword evidence="2" id="KW-1185">Reference proteome</keyword>
<gene>
    <name evidence="1" type="ORF">FCALED_LOCUS2034</name>
</gene>
<organism evidence="1 2">
    <name type="scientific">Funneliformis caledonium</name>
    <dbReference type="NCBI Taxonomy" id="1117310"/>
    <lineage>
        <taxon>Eukaryota</taxon>
        <taxon>Fungi</taxon>
        <taxon>Fungi incertae sedis</taxon>
        <taxon>Mucoromycota</taxon>
        <taxon>Glomeromycotina</taxon>
        <taxon>Glomeromycetes</taxon>
        <taxon>Glomerales</taxon>
        <taxon>Glomeraceae</taxon>
        <taxon>Funneliformis</taxon>
    </lineage>
</organism>